<dbReference type="Proteomes" id="UP000531172">
    <property type="component" value="Unassembled WGS sequence"/>
</dbReference>
<protein>
    <submittedName>
        <fullName evidence="4">Acyl-CoA synthetase</fullName>
    </submittedName>
</protein>
<name>A0A823J1Y4_LISMN</name>
<dbReference type="Gene3D" id="3.40.50.12780">
    <property type="entry name" value="N-terminal domain of ligase-like"/>
    <property type="match status" value="1"/>
</dbReference>
<dbReference type="InterPro" id="IPR020845">
    <property type="entry name" value="AMP-binding_CS"/>
</dbReference>
<feature type="domain" description="AMP-dependent synthetase/ligase" evidence="2">
    <location>
        <begin position="15"/>
        <end position="379"/>
    </location>
</feature>
<keyword evidence="1" id="KW-0812">Transmembrane</keyword>
<sequence>MTIKKYEPLNLYTNFKKSAERYPEMPIHFDEELVTFPELGLHTTYKKCEEAIIQKAAHLHKFGVRKEEKVIVYKSAKFDSYILAVAISYIGAVPIMVSPHLPASTIDIFVNRLDQPWLLFDSETSEKSHQLNNLPDSRLINAEQLFKAPLDGYTCEQEELPKDMIAYMTHTSGTTGVPKLIAHSANSMGWRTKYQRRILNFIKPRGLVAFHISPVHSRFNIGVSSLMSLGFPLLPIANPSKSNVEKVLREYKPYVLETHPNHFVQWASLAREKPDVFQSIKFYHSTFDAINKETMAVFLRTSEYKKPIFLQIYGQSECGPMILRGHTLQSIEKLNARDMGIGVPGLTEVRIVDQDGNPVPAGVSGNIQMLSKGRALTYYKEEARFEENVYGPWWDSGDYGMKDEQGRLFLQDRQVDLVETIDSTLAIEDKLLDTLTFLDEVVIIRGENGSPQPIIAVHNDGEMNWDAWWKAVSDLPHMNEPMVMKYDEIPRTATMKVQRLQMERELKNK</sequence>
<dbReference type="InterPro" id="IPR050237">
    <property type="entry name" value="ATP-dep_AMP-bd_enzyme"/>
</dbReference>
<dbReference type="InterPro" id="IPR042099">
    <property type="entry name" value="ANL_N_sf"/>
</dbReference>
<dbReference type="InterPro" id="IPR000873">
    <property type="entry name" value="AMP-dep_synth/lig_dom"/>
</dbReference>
<dbReference type="PANTHER" id="PTHR43767:SF1">
    <property type="entry name" value="NONRIBOSOMAL PEPTIDE SYNTHASE PES1 (EUROFUNG)-RELATED"/>
    <property type="match status" value="1"/>
</dbReference>
<evidence type="ECO:0000313" key="4">
    <source>
        <dbReference type="EMBL" id="EAG9352926.1"/>
    </source>
</evidence>
<evidence type="ECO:0000256" key="1">
    <source>
        <dbReference type="SAM" id="Phobius"/>
    </source>
</evidence>
<dbReference type="Proteomes" id="UP000524387">
    <property type="component" value="Unassembled WGS sequence"/>
</dbReference>
<accession>A0A823J1Y4</accession>
<reference evidence="3 6" key="1">
    <citation type="submission" date="2018-06" db="EMBL/GenBank/DDBJ databases">
        <authorList>
            <consortium name="PulseNet: The National Subtyping Network for Foodborne Disease Surveillance"/>
            <person name="Tarr C.L."/>
            <person name="Trees E."/>
            <person name="Katz L.S."/>
            <person name="Carleton-Romer H.A."/>
            <person name="Stroika S."/>
            <person name="Kucerova Z."/>
            <person name="Roache K.F."/>
            <person name="Sabol A.L."/>
            <person name="Besser J."/>
            <person name="Gerner-Smidt P."/>
        </authorList>
    </citation>
    <scope>NUCLEOTIDE SEQUENCE [LARGE SCALE GENOMIC DNA]</scope>
    <source>
        <strain evidence="3 6">PNUSAL003001</strain>
    </source>
</reference>
<evidence type="ECO:0000313" key="5">
    <source>
        <dbReference type="Proteomes" id="UP000524387"/>
    </source>
</evidence>
<gene>
    <name evidence="3" type="ORF">CAC64_08680</name>
    <name evidence="4" type="ORF">CW895_03680</name>
</gene>
<organism evidence="4 5">
    <name type="scientific">Listeria monocytogenes</name>
    <dbReference type="NCBI Taxonomy" id="1639"/>
    <lineage>
        <taxon>Bacteria</taxon>
        <taxon>Bacillati</taxon>
        <taxon>Bacillota</taxon>
        <taxon>Bacilli</taxon>
        <taxon>Bacillales</taxon>
        <taxon>Listeriaceae</taxon>
        <taxon>Listeria</taxon>
    </lineage>
</organism>
<dbReference type="SUPFAM" id="SSF56801">
    <property type="entry name" value="Acetyl-CoA synthetase-like"/>
    <property type="match status" value="1"/>
</dbReference>
<keyword evidence="1" id="KW-1133">Transmembrane helix</keyword>
<dbReference type="PROSITE" id="PS00455">
    <property type="entry name" value="AMP_BINDING"/>
    <property type="match status" value="1"/>
</dbReference>
<evidence type="ECO:0000259" key="2">
    <source>
        <dbReference type="Pfam" id="PF00501"/>
    </source>
</evidence>
<evidence type="ECO:0000313" key="3">
    <source>
        <dbReference type="EMBL" id="EAG4184384.1"/>
    </source>
</evidence>
<dbReference type="Pfam" id="PF00501">
    <property type="entry name" value="AMP-binding"/>
    <property type="match status" value="1"/>
</dbReference>
<proteinExistence type="predicted"/>
<reference evidence="4 5" key="2">
    <citation type="submission" date="2019-04" db="EMBL/GenBank/DDBJ databases">
        <authorList>
            <consortium name="GenomeTrakr network: Whole genome sequencing for foodborne pathogen traceback"/>
        </authorList>
    </citation>
    <scope>NUCLEOTIDE SEQUENCE [LARGE SCALE GENOMIC DNA]</scope>
    <source>
        <strain evidence="4 5">CFSAN072502</strain>
    </source>
</reference>
<feature type="transmembrane region" description="Helical" evidence="1">
    <location>
        <begin position="78"/>
        <end position="97"/>
    </location>
</feature>
<keyword evidence="1" id="KW-0472">Membrane</keyword>
<dbReference type="EMBL" id="AABBWO010000004">
    <property type="protein sequence ID" value="EAG4184384.1"/>
    <property type="molecule type" value="Genomic_DNA"/>
</dbReference>
<dbReference type="EMBL" id="AABEKN010000001">
    <property type="protein sequence ID" value="EAG9352926.1"/>
    <property type="molecule type" value="Genomic_DNA"/>
</dbReference>
<dbReference type="PANTHER" id="PTHR43767">
    <property type="entry name" value="LONG-CHAIN-FATTY-ACID--COA LIGASE"/>
    <property type="match status" value="1"/>
</dbReference>
<dbReference type="RefSeq" id="WP_070034393.1">
    <property type="nucleotide sequence ID" value="NZ_CP090057.1"/>
</dbReference>
<dbReference type="AlphaFoldDB" id="A0A823J1Y4"/>
<comment type="caution">
    <text evidence="4">The sequence shown here is derived from an EMBL/GenBank/DDBJ whole genome shotgun (WGS) entry which is preliminary data.</text>
</comment>
<evidence type="ECO:0000313" key="6">
    <source>
        <dbReference type="Proteomes" id="UP000531172"/>
    </source>
</evidence>